<feature type="compositionally biased region" description="Low complexity" evidence="1">
    <location>
        <begin position="277"/>
        <end position="288"/>
    </location>
</feature>
<dbReference type="EMBL" id="JAZGUE010000001">
    <property type="protein sequence ID" value="KAL2271418.1"/>
    <property type="molecule type" value="Genomic_DNA"/>
</dbReference>
<evidence type="ECO:0000313" key="2">
    <source>
        <dbReference type="EMBL" id="KAL2271418.1"/>
    </source>
</evidence>
<evidence type="ECO:0000256" key="1">
    <source>
        <dbReference type="SAM" id="MobiDB-lite"/>
    </source>
</evidence>
<feature type="compositionally biased region" description="Gly residues" evidence="1">
    <location>
        <begin position="249"/>
        <end position="276"/>
    </location>
</feature>
<feature type="region of interest" description="Disordered" evidence="1">
    <location>
        <begin position="127"/>
        <end position="174"/>
    </location>
</feature>
<name>A0ABR4DM10_9PEZI</name>
<accession>A0ABR4DM10</accession>
<feature type="region of interest" description="Disordered" evidence="1">
    <location>
        <begin position="228"/>
        <end position="288"/>
    </location>
</feature>
<proteinExistence type="predicted"/>
<dbReference type="Proteomes" id="UP001600064">
    <property type="component" value="Unassembled WGS sequence"/>
</dbReference>
<dbReference type="RefSeq" id="XP_070870142.1">
    <property type="nucleotide sequence ID" value="XM_071014470.1"/>
</dbReference>
<feature type="region of interest" description="Disordered" evidence="1">
    <location>
        <begin position="27"/>
        <end position="52"/>
    </location>
</feature>
<sequence>MEPSLRYTAEELEESGATDLALDASEMPFAMPPPLHGDPVDEHDAFSDSCSDDGWASTEEDCPFSTLFSPPSSARPPVMHFPHCRLDVCTIEFPSSSAGGAPVPGKVERVGLPGSLVRTLLRRFDEYQRRWPPHPRPQARAQASTDDGPASAKNAAAADRSRPPRPAPQGQHAILPHFEDGHDWVYTRCVLAEFTGLRENDAAALSRQGRLCCWASVMLYPLQDDGDGGAANQGEARGLGSPTEPGSLPKGGGVGGGGRIGGRGDAGGRGGRGGRAARGPAGAQQGDAGRPRLWELRFVVQKVRVRDPASGWCECFLNE</sequence>
<gene>
    <name evidence="2" type="ORF">VTJ83DRAFT_789</name>
</gene>
<keyword evidence="3" id="KW-1185">Reference proteome</keyword>
<reference evidence="2 3" key="1">
    <citation type="journal article" date="2024" name="Commun. Biol.">
        <title>Comparative genomic analysis of thermophilic fungi reveals convergent evolutionary adaptations and gene losses.</title>
        <authorList>
            <person name="Steindorff A.S."/>
            <person name="Aguilar-Pontes M.V."/>
            <person name="Robinson A.J."/>
            <person name="Andreopoulos B."/>
            <person name="LaButti K."/>
            <person name="Kuo A."/>
            <person name="Mondo S."/>
            <person name="Riley R."/>
            <person name="Otillar R."/>
            <person name="Haridas S."/>
            <person name="Lipzen A."/>
            <person name="Grimwood J."/>
            <person name="Schmutz J."/>
            <person name="Clum A."/>
            <person name="Reid I.D."/>
            <person name="Moisan M.C."/>
            <person name="Butler G."/>
            <person name="Nguyen T.T.M."/>
            <person name="Dewar K."/>
            <person name="Conant G."/>
            <person name="Drula E."/>
            <person name="Henrissat B."/>
            <person name="Hansel C."/>
            <person name="Singer S."/>
            <person name="Hutchinson M.I."/>
            <person name="de Vries R.P."/>
            <person name="Natvig D.O."/>
            <person name="Powell A.J."/>
            <person name="Tsang A."/>
            <person name="Grigoriev I.V."/>
        </authorList>
    </citation>
    <scope>NUCLEOTIDE SEQUENCE [LARGE SCALE GENOMIC DNA]</scope>
    <source>
        <strain evidence="2 3">ATCC 22073</strain>
    </source>
</reference>
<protein>
    <submittedName>
        <fullName evidence="2">Uncharacterized protein</fullName>
    </submittedName>
</protein>
<evidence type="ECO:0000313" key="3">
    <source>
        <dbReference type="Proteomes" id="UP001600064"/>
    </source>
</evidence>
<comment type="caution">
    <text evidence="2">The sequence shown here is derived from an EMBL/GenBank/DDBJ whole genome shotgun (WGS) entry which is preliminary data.</text>
</comment>
<dbReference type="GeneID" id="98129114"/>
<organism evidence="2 3">
    <name type="scientific">Remersonia thermophila</name>
    <dbReference type="NCBI Taxonomy" id="72144"/>
    <lineage>
        <taxon>Eukaryota</taxon>
        <taxon>Fungi</taxon>
        <taxon>Dikarya</taxon>
        <taxon>Ascomycota</taxon>
        <taxon>Pezizomycotina</taxon>
        <taxon>Sordariomycetes</taxon>
        <taxon>Sordariomycetidae</taxon>
        <taxon>Sordariales</taxon>
        <taxon>Sordariales incertae sedis</taxon>
        <taxon>Remersonia</taxon>
    </lineage>
</organism>